<proteinExistence type="predicted"/>
<evidence type="ECO:0000313" key="1">
    <source>
        <dbReference type="EMBL" id="DAD83248.1"/>
    </source>
</evidence>
<name>A0A8S5MLZ3_9CAUD</name>
<accession>A0A8S5MLZ3</accession>
<dbReference type="EMBL" id="BK014931">
    <property type="protein sequence ID" value="DAD83248.1"/>
    <property type="molecule type" value="Genomic_DNA"/>
</dbReference>
<sequence length="40" mass="4571">MHIIHVKDFSPQRVDNVHLSLFCDGDQKTSVEGFFIIPSL</sequence>
<protein>
    <submittedName>
        <fullName evidence="1">Uncharacterized protein</fullName>
    </submittedName>
</protein>
<reference evidence="1" key="1">
    <citation type="journal article" date="2021" name="Proc. Natl. Acad. Sci. U.S.A.">
        <title>A Catalog of Tens of Thousands of Viruses from Human Metagenomes Reveals Hidden Associations with Chronic Diseases.</title>
        <authorList>
            <person name="Tisza M.J."/>
            <person name="Buck C.B."/>
        </authorList>
    </citation>
    <scope>NUCLEOTIDE SEQUENCE</scope>
    <source>
        <strain evidence="1">CtzyI3</strain>
    </source>
</reference>
<organism evidence="1">
    <name type="scientific">Myoviridae sp. ctzyI3</name>
    <dbReference type="NCBI Taxonomy" id="2826722"/>
    <lineage>
        <taxon>Viruses</taxon>
        <taxon>Duplodnaviria</taxon>
        <taxon>Heunggongvirae</taxon>
        <taxon>Uroviricota</taxon>
        <taxon>Caudoviricetes</taxon>
    </lineage>
</organism>